<comment type="caution">
    <text evidence="2">The sequence shown here is derived from an EMBL/GenBank/DDBJ whole genome shotgun (WGS) entry which is preliminary data.</text>
</comment>
<dbReference type="InterPro" id="IPR003609">
    <property type="entry name" value="Pan_app"/>
</dbReference>
<dbReference type="AlphaFoldDB" id="A0A816MBL5"/>
<evidence type="ECO:0000313" key="2">
    <source>
        <dbReference type="EMBL" id="CAF1986568.1"/>
    </source>
</evidence>
<dbReference type="Proteomes" id="UP000663887">
    <property type="component" value="Unassembled WGS sequence"/>
</dbReference>
<dbReference type="EMBL" id="CAJNRG010000227">
    <property type="protein sequence ID" value="CAF1986568.1"/>
    <property type="molecule type" value="Genomic_DNA"/>
</dbReference>
<dbReference type="SUPFAM" id="SSF57414">
    <property type="entry name" value="Hairpin loop containing domain-like"/>
    <property type="match status" value="1"/>
</dbReference>
<proteinExistence type="predicted"/>
<protein>
    <recommendedName>
        <fullName evidence="1">Apple domain-containing protein</fullName>
    </recommendedName>
</protein>
<gene>
    <name evidence="2" type="ORF">XDN619_LOCUS2637</name>
</gene>
<name>A0A816MBL5_9BILA</name>
<feature type="domain" description="Apple" evidence="1">
    <location>
        <begin position="13"/>
        <end position="56"/>
    </location>
</feature>
<organism evidence="2 3">
    <name type="scientific">Rotaria magnacalcarata</name>
    <dbReference type="NCBI Taxonomy" id="392030"/>
    <lineage>
        <taxon>Eukaryota</taxon>
        <taxon>Metazoa</taxon>
        <taxon>Spiralia</taxon>
        <taxon>Gnathifera</taxon>
        <taxon>Rotifera</taxon>
        <taxon>Eurotatoria</taxon>
        <taxon>Bdelloidea</taxon>
        <taxon>Philodinida</taxon>
        <taxon>Philodinidae</taxon>
        <taxon>Rotaria</taxon>
    </lineage>
</organism>
<dbReference type="Pfam" id="PF00024">
    <property type="entry name" value="PAN_1"/>
    <property type="match status" value="1"/>
</dbReference>
<evidence type="ECO:0000259" key="1">
    <source>
        <dbReference type="Pfam" id="PF00024"/>
    </source>
</evidence>
<evidence type="ECO:0000313" key="3">
    <source>
        <dbReference type="Proteomes" id="UP000663887"/>
    </source>
</evidence>
<sequence>MLWNFNTSTYLLNDSISTVSNVKICQMLCLTEERCRTINFRQSIEQCELFIDIPDSGGHVSTSIATVFMTVINGARMPPGVYYNAIGSFPNRTAAFAFYASHFGQLSRYHQFQILFRKNLPGIVKFIYYQASDGGASATIGVQNSSSGLSMTYAFTQVNAMTNTMALIFGTNMDTFSG</sequence>
<accession>A0A816MBL5</accession>
<reference evidence="2" key="1">
    <citation type="submission" date="2021-02" db="EMBL/GenBank/DDBJ databases">
        <authorList>
            <person name="Nowell W R."/>
        </authorList>
    </citation>
    <scope>NUCLEOTIDE SEQUENCE</scope>
</reference>